<protein>
    <recommendedName>
        <fullName evidence="4">MerC domain-containing protein</fullName>
    </recommendedName>
</protein>
<feature type="transmembrane region" description="Helical" evidence="1">
    <location>
        <begin position="132"/>
        <end position="151"/>
    </location>
</feature>
<evidence type="ECO:0008006" key="4">
    <source>
        <dbReference type="Google" id="ProtNLM"/>
    </source>
</evidence>
<dbReference type="GeneID" id="39748040"/>
<evidence type="ECO:0000313" key="3">
    <source>
        <dbReference type="Proteomes" id="UP000195521"/>
    </source>
</evidence>
<evidence type="ECO:0000313" key="2">
    <source>
        <dbReference type="EMBL" id="GAW81318.1"/>
    </source>
</evidence>
<keyword evidence="1" id="KW-1133">Transmembrane helix</keyword>
<evidence type="ECO:0000256" key="1">
    <source>
        <dbReference type="SAM" id="Phobius"/>
    </source>
</evidence>
<dbReference type="AlphaFoldDB" id="A0A1Y1JI61"/>
<dbReference type="OMA" id="CCEMKGR"/>
<keyword evidence="1" id="KW-0812">Transmembrane</keyword>
<comment type="caution">
    <text evidence="2">The sequence shown here is derived from an EMBL/GenBank/DDBJ whole genome shotgun (WGS) entry which is preliminary data.</text>
</comment>
<feature type="transmembrane region" description="Helical" evidence="1">
    <location>
        <begin position="21"/>
        <end position="44"/>
    </location>
</feature>
<dbReference type="Proteomes" id="UP000195521">
    <property type="component" value="Unassembled WGS sequence"/>
</dbReference>
<gene>
    <name evidence="2" type="ORF">PGO_100750</name>
</gene>
<feature type="transmembrane region" description="Helical" evidence="1">
    <location>
        <begin position="75"/>
        <end position="93"/>
    </location>
</feature>
<proteinExistence type="predicted"/>
<keyword evidence="1" id="KW-0472">Membrane</keyword>
<organism evidence="2 3">
    <name type="scientific">Plasmodium gonderi</name>
    <dbReference type="NCBI Taxonomy" id="77519"/>
    <lineage>
        <taxon>Eukaryota</taxon>
        <taxon>Sar</taxon>
        <taxon>Alveolata</taxon>
        <taxon>Apicomplexa</taxon>
        <taxon>Aconoidasida</taxon>
        <taxon>Haemosporida</taxon>
        <taxon>Plasmodiidae</taxon>
        <taxon>Plasmodium</taxon>
        <taxon>Plasmodium (Plasmodium)</taxon>
    </lineage>
</organism>
<reference evidence="3" key="1">
    <citation type="submission" date="2017-04" db="EMBL/GenBank/DDBJ databases">
        <title>Plasmodium gonderi genome.</title>
        <authorList>
            <person name="Arisue N."/>
            <person name="Honma H."/>
            <person name="Kawai S."/>
            <person name="Tougan T."/>
            <person name="Tanabe K."/>
            <person name="Horii T."/>
        </authorList>
    </citation>
    <scope>NUCLEOTIDE SEQUENCE [LARGE SCALE GENOMIC DNA]</scope>
    <source>
        <strain evidence="3">ATCC 30045</strain>
    </source>
</reference>
<sequence length="223" mass="25762">MKNRLKRIYIYIKSNLNNISSIASIICLIDCVLIPLITVVISIFNVVNSSGNGHAIEDHSEHSHPDGWHEIVEKVALYIMTPIISMTTIYNFVQLRNVPLLLFTLVGLAMFVLSHAHINFNNSSVNNLFKKMHIPMAILAAIFLISSNYRAHELLKAKNLHRCCKHKKVTNHMDEQTCEDHHEHYDLEMNGHDFVMHDHVRKFENFYNIGYTQNSDHELVSFL</sequence>
<dbReference type="RefSeq" id="XP_028543907.1">
    <property type="nucleotide sequence ID" value="XM_028688106.1"/>
</dbReference>
<dbReference type="OrthoDB" id="45840at2759"/>
<keyword evidence="3" id="KW-1185">Reference proteome</keyword>
<name>A0A1Y1JI61_PLAGO</name>
<accession>A0A1Y1JI61</accession>
<feature type="transmembrane region" description="Helical" evidence="1">
    <location>
        <begin position="100"/>
        <end position="120"/>
    </location>
</feature>
<dbReference type="EMBL" id="BDQF01000011">
    <property type="protein sequence ID" value="GAW81318.1"/>
    <property type="molecule type" value="Genomic_DNA"/>
</dbReference>